<dbReference type="RefSeq" id="XP_008083881.1">
    <property type="nucleotide sequence ID" value="XM_008085690.1"/>
</dbReference>
<dbReference type="OrthoDB" id="7344096at2759"/>
<name>S3CTS9_GLAL2</name>
<evidence type="ECO:0000256" key="4">
    <source>
        <dbReference type="ARBA" id="ARBA00023242"/>
    </source>
</evidence>
<reference evidence="6 7" key="1">
    <citation type="journal article" date="2013" name="BMC Genomics">
        <title>Genomics-driven discovery of the pneumocandin biosynthetic gene cluster in the fungus Glarea lozoyensis.</title>
        <authorList>
            <person name="Chen L."/>
            <person name="Yue Q."/>
            <person name="Zhang X."/>
            <person name="Xiang M."/>
            <person name="Wang C."/>
            <person name="Li S."/>
            <person name="Che Y."/>
            <person name="Ortiz-Lopez F.J."/>
            <person name="Bills G.F."/>
            <person name="Liu X."/>
            <person name="An Z."/>
        </authorList>
    </citation>
    <scope>NUCLEOTIDE SEQUENCE [LARGE SCALE GENOMIC DNA]</scope>
    <source>
        <strain evidence="7">ATCC 20868 / MF5171</strain>
    </source>
</reference>
<dbReference type="PANTHER" id="PTHR31250:SF27">
    <property type="entry name" value="IQ DOMAIN-CONTAINING PROTEIN IQM5"/>
    <property type="match status" value="1"/>
</dbReference>
<dbReference type="Proteomes" id="UP000016922">
    <property type="component" value="Unassembled WGS sequence"/>
</dbReference>
<dbReference type="PANTHER" id="PTHR31250">
    <property type="entry name" value="IQ DOMAIN-CONTAINING PROTEIN IQM3"/>
    <property type="match status" value="1"/>
</dbReference>
<evidence type="ECO:0000313" key="6">
    <source>
        <dbReference type="EMBL" id="EPE29772.1"/>
    </source>
</evidence>
<keyword evidence="4" id="KW-0539">Nucleus</keyword>
<dbReference type="KEGG" id="glz:GLAREA_00932"/>
<keyword evidence="7" id="KW-1185">Reference proteome</keyword>
<sequence length="677" mass="76874">MAPQFNNGSLSSHPTSRTSSFSPSSQSGKPLSSRSISSTRIWRSHQEYLDSLECPTHEMVQKIAAVQEGKEEEIIRKHLKDGLQKGHPELSEDERERAAGLIQRNYRGHRERRMMAGMSLDPSSRWVEAVREAQYRNMVQPRARGEIGKSKDASLEVGVGQAGEGLSVEKTDSHRHRATSSARQNWMKIGRIARRAGGDEDSDSDNWVDDENLPESEREAARRLQIQKKMERQKKAKMMDLQYFLEMVDLKHRYGSNLRVYHEEWKKADTKENFFYWLDKGEGRMIDMQACPRERLEREQVRYLSKEERLNYLVIINKDGRLCWAKNGALIDTTANFKDSIRGIVSSTDETPAFTPAHAEASHHSHEDHEHDDESSDSSDSGTSARANKYASPEFDGATGVKKVKHVSAATIFNKLLRGSVKKNTWIFVADTSFRLYVGIKQSGAFQHSSFLHGSRISAAGLIKIKNGRLSKLSPLSGHYRPPVSNFRAFVHSLKDAGVDMSHVSISRSYAVLVGLEAYVKTRRRGKKIIKKLVHHRDKLLDPEEEKKRLEAERDKSESAELERRYLEQKERLEHEEAERNRADKRLLEKLDQLRSRPRSRNSSVATGDGTKSPVSPRAHDSLFRHVTPVKSPQVEDRMGMAELHITPPKQKQPDPDIEAPGTGPENAIAPEGTRND</sequence>
<evidence type="ECO:0000256" key="2">
    <source>
        <dbReference type="ARBA" id="ARBA00004496"/>
    </source>
</evidence>
<proteinExistence type="predicted"/>
<feature type="compositionally biased region" description="Basic and acidic residues" evidence="5">
    <location>
        <begin position="573"/>
        <end position="595"/>
    </location>
</feature>
<feature type="compositionally biased region" description="Basic and acidic residues" evidence="5">
    <location>
        <begin position="360"/>
        <end position="369"/>
    </location>
</feature>
<feature type="compositionally biased region" description="Acidic residues" evidence="5">
    <location>
        <begin position="199"/>
        <end position="214"/>
    </location>
</feature>
<dbReference type="InterPro" id="IPR044159">
    <property type="entry name" value="IQM"/>
</dbReference>
<evidence type="ECO:0000313" key="7">
    <source>
        <dbReference type="Proteomes" id="UP000016922"/>
    </source>
</evidence>
<dbReference type="PROSITE" id="PS50096">
    <property type="entry name" value="IQ"/>
    <property type="match status" value="1"/>
</dbReference>
<evidence type="ECO:0000256" key="1">
    <source>
        <dbReference type="ARBA" id="ARBA00004123"/>
    </source>
</evidence>
<evidence type="ECO:0008006" key="8">
    <source>
        <dbReference type="Google" id="ProtNLM"/>
    </source>
</evidence>
<comment type="subcellular location">
    <subcellularLocation>
        <location evidence="2">Cytoplasm</location>
    </subcellularLocation>
    <subcellularLocation>
        <location evidence="1">Nucleus</location>
    </subcellularLocation>
</comment>
<protein>
    <recommendedName>
        <fullName evidence="8">IQ domain-containing protein IQM6</fullName>
    </recommendedName>
</protein>
<organism evidence="6 7">
    <name type="scientific">Glarea lozoyensis (strain ATCC 20868 / MF5171)</name>
    <dbReference type="NCBI Taxonomy" id="1116229"/>
    <lineage>
        <taxon>Eukaryota</taxon>
        <taxon>Fungi</taxon>
        <taxon>Dikarya</taxon>
        <taxon>Ascomycota</taxon>
        <taxon>Pezizomycotina</taxon>
        <taxon>Leotiomycetes</taxon>
        <taxon>Helotiales</taxon>
        <taxon>Helotiaceae</taxon>
        <taxon>Glarea</taxon>
    </lineage>
</organism>
<keyword evidence="3" id="KW-0963">Cytoplasm</keyword>
<dbReference type="eggNOG" id="ENOG502QRIN">
    <property type="taxonomic scope" value="Eukaryota"/>
</dbReference>
<dbReference type="GO" id="GO:0005737">
    <property type="term" value="C:cytoplasm"/>
    <property type="evidence" value="ECO:0007669"/>
    <property type="project" value="UniProtKB-SubCell"/>
</dbReference>
<feature type="compositionally biased region" description="Low complexity" evidence="5">
    <location>
        <begin position="8"/>
        <end position="38"/>
    </location>
</feature>
<dbReference type="GO" id="GO:0005634">
    <property type="term" value="C:nucleus"/>
    <property type="evidence" value="ECO:0007669"/>
    <property type="project" value="UniProtKB-SubCell"/>
</dbReference>
<dbReference type="AlphaFoldDB" id="S3CTS9"/>
<feature type="region of interest" description="Disordered" evidence="5">
    <location>
        <begin position="195"/>
        <end position="218"/>
    </location>
</feature>
<feature type="region of interest" description="Disordered" evidence="5">
    <location>
        <begin position="357"/>
        <end position="391"/>
    </location>
</feature>
<accession>S3CTS9</accession>
<dbReference type="GeneID" id="19459990"/>
<dbReference type="HOGENOM" id="CLU_020021_0_0_1"/>
<evidence type="ECO:0000256" key="5">
    <source>
        <dbReference type="SAM" id="MobiDB-lite"/>
    </source>
</evidence>
<gene>
    <name evidence="6" type="ORF">GLAREA_00932</name>
</gene>
<dbReference type="EMBL" id="KE145367">
    <property type="protein sequence ID" value="EPE29772.1"/>
    <property type="molecule type" value="Genomic_DNA"/>
</dbReference>
<evidence type="ECO:0000256" key="3">
    <source>
        <dbReference type="ARBA" id="ARBA00022490"/>
    </source>
</evidence>
<feature type="region of interest" description="Disordered" evidence="5">
    <location>
        <begin position="573"/>
        <end position="677"/>
    </location>
</feature>
<feature type="region of interest" description="Disordered" evidence="5">
    <location>
        <begin position="1"/>
        <end position="38"/>
    </location>
</feature>
<dbReference type="OMA" id="HEARMMG"/>